<proteinExistence type="predicted"/>
<sequence length="77" mass="8586">MQNIESQVFEPAYRLVRYFGTQDKTAEALNVKQGTVNGWVNGKHGISSLNAQKAERLTGGEIKASDLCPELLELEEY</sequence>
<dbReference type="RefSeq" id="WP_404671670.1">
    <property type="nucleotide sequence ID" value="NZ_JBJDPD010000001.1"/>
</dbReference>
<dbReference type="InterPro" id="IPR010982">
    <property type="entry name" value="Lambda_DNA-bd_dom_sf"/>
</dbReference>
<dbReference type="InterPro" id="IPR001387">
    <property type="entry name" value="Cro/C1-type_HTH"/>
</dbReference>
<name>A0ABW8L8T2_9GAMM</name>
<gene>
    <name evidence="2" type="ORF">ACI2I3_00560</name>
</gene>
<comment type="caution">
    <text evidence="2">The sequence shown here is derived from an EMBL/GenBank/DDBJ whole genome shotgun (WGS) entry which is preliminary data.</text>
</comment>
<dbReference type="Pfam" id="PF15943">
    <property type="entry name" value="YdaS_toxin"/>
    <property type="match status" value="1"/>
</dbReference>
<evidence type="ECO:0000313" key="3">
    <source>
        <dbReference type="Proteomes" id="UP001620234"/>
    </source>
</evidence>
<dbReference type="SUPFAM" id="SSF47413">
    <property type="entry name" value="lambda repressor-like DNA-binding domains"/>
    <property type="match status" value="1"/>
</dbReference>
<evidence type="ECO:0000259" key="1">
    <source>
        <dbReference type="PROSITE" id="PS50943"/>
    </source>
</evidence>
<evidence type="ECO:0000313" key="2">
    <source>
        <dbReference type="EMBL" id="MFK3999825.1"/>
    </source>
</evidence>
<dbReference type="InterPro" id="IPR031856">
    <property type="entry name" value="YdaS_toxin-like"/>
</dbReference>
<dbReference type="Gene3D" id="1.10.260.40">
    <property type="entry name" value="lambda repressor-like DNA-binding domains"/>
    <property type="match status" value="1"/>
</dbReference>
<feature type="domain" description="HTH cro/C1-type" evidence="1">
    <location>
        <begin position="21"/>
        <end position="67"/>
    </location>
</feature>
<dbReference type="PROSITE" id="PS50943">
    <property type="entry name" value="HTH_CROC1"/>
    <property type="match status" value="1"/>
</dbReference>
<dbReference type="EMBL" id="JBJDPD010000001">
    <property type="protein sequence ID" value="MFK3999825.1"/>
    <property type="molecule type" value="Genomic_DNA"/>
</dbReference>
<organism evidence="2 3">
    <name type="scientific">Psychrobacter namhaensis</name>
    <dbReference type="NCBI Taxonomy" id="292734"/>
    <lineage>
        <taxon>Bacteria</taxon>
        <taxon>Pseudomonadati</taxon>
        <taxon>Pseudomonadota</taxon>
        <taxon>Gammaproteobacteria</taxon>
        <taxon>Moraxellales</taxon>
        <taxon>Moraxellaceae</taxon>
        <taxon>Psychrobacter</taxon>
    </lineage>
</organism>
<dbReference type="Proteomes" id="UP001620234">
    <property type="component" value="Unassembled WGS sequence"/>
</dbReference>
<accession>A0ABW8L8T2</accession>
<keyword evidence="3" id="KW-1185">Reference proteome</keyword>
<protein>
    <submittedName>
        <fullName evidence="2">Transcriptional regulator</fullName>
    </submittedName>
</protein>
<dbReference type="CDD" id="cd00093">
    <property type="entry name" value="HTH_XRE"/>
    <property type="match status" value="1"/>
</dbReference>
<reference evidence="2 3" key="1">
    <citation type="submission" date="2024-11" db="EMBL/GenBank/DDBJ databases">
        <title>The Natural Products Discovery Center: Release of the First 8490 Sequenced Strains for Exploring Actinobacteria Biosynthetic Diversity.</title>
        <authorList>
            <person name="Kalkreuter E."/>
            <person name="Kautsar S.A."/>
            <person name="Yang D."/>
            <person name="Bader C.D."/>
            <person name="Teijaro C.N."/>
            <person name="Fluegel L."/>
            <person name="Davis C.M."/>
            <person name="Simpson J.R."/>
            <person name="Lauterbach L."/>
            <person name="Steele A.D."/>
            <person name="Gui C."/>
            <person name="Meng S."/>
            <person name="Li G."/>
            <person name="Viehrig K."/>
            <person name="Ye F."/>
            <person name="Su P."/>
            <person name="Kiefer A.F."/>
            <person name="Nichols A."/>
            <person name="Cepeda A.J."/>
            <person name="Yan W."/>
            <person name="Fan B."/>
            <person name="Jiang Y."/>
            <person name="Adhikari A."/>
            <person name="Zheng C.-J."/>
            <person name="Schuster L."/>
            <person name="Cowan T.M."/>
            <person name="Smanski M.J."/>
            <person name="Chevrette M.G."/>
            <person name="De Carvalho L.P.S."/>
            <person name="Shen B."/>
        </authorList>
    </citation>
    <scope>NUCLEOTIDE SEQUENCE [LARGE SCALE GENOMIC DNA]</scope>
    <source>
        <strain evidence="2 3">NPDC077433</strain>
    </source>
</reference>